<evidence type="ECO:0000256" key="5">
    <source>
        <dbReference type="ARBA" id="ARBA00022692"/>
    </source>
</evidence>
<evidence type="ECO:0000256" key="11">
    <source>
        <dbReference type="RuleBase" id="RU003357"/>
    </source>
</evidence>
<dbReference type="CDD" id="cd01347">
    <property type="entry name" value="ligand_gated_channel"/>
    <property type="match status" value="1"/>
</dbReference>
<dbReference type="InterPro" id="IPR036942">
    <property type="entry name" value="Beta-barrel_TonB_sf"/>
</dbReference>
<evidence type="ECO:0000256" key="9">
    <source>
        <dbReference type="ARBA" id="ARBA00023237"/>
    </source>
</evidence>
<evidence type="ECO:0000259" key="14">
    <source>
        <dbReference type="Pfam" id="PF00593"/>
    </source>
</evidence>
<evidence type="ECO:0000256" key="8">
    <source>
        <dbReference type="ARBA" id="ARBA00023170"/>
    </source>
</evidence>
<evidence type="ECO:0000256" key="7">
    <source>
        <dbReference type="ARBA" id="ARBA00023136"/>
    </source>
</evidence>
<evidence type="ECO:0000313" key="16">
    <source>
        <dbReference type="EMBL" id="MES0873207.1"/>
    </source>
</evidence>
<feature type="signal peptide" evidence="13">
    <location>
        <begin position="1"/>
        <end position="18"/>
    </location>
</feature>
<evidence type="ECO:0000256" key="12">
    <source>
        <dbReference type="SAM" id="MobiDB-lite"/>
    </source>
</evidence>
<evidence type="ECO:0000313" key="17">
    <source>
        <dbReference type="Proteomes" id="UP001465331"/>
    </source>
</evidence>
<feature type="domain" description="TonB-dependent receptor plug" evidence="15">
    <location>
        <begin position="67"/>
        <end position="158"/>
    </location>
</feature>
<protein>
    <submittedName>
        <fullName evidence="16">TonB-dependent receptor</fullName>
    </submittedName>
</protein>
<keyword evidence="4 10" id="KW-1134">Transmembrane beta strand</keyword>
<gene>
    <name evidence="16" type="ORF">ABSH63_04150</name>
</gene>
<dbReference type="InterPro" id="IPR010105">
    <property type="entry name" value="TonB_sidphr_rcpt"/>
</dbReference>
<dbReference type="PANTHER" id="PTHR32552">
    <property type="entry name" value="FERRICHROME IRON RECEPTOR-RELATED"/>
    <property type="match status" value="1"/>
</dbReference>
<dbReference type="NCBIfam" id="TIGR01783">
    <property type="entry name" value="TonB-siderophor"/>
    <property type="match status" value="1"/>
</dbReference>
<name>A0ABV2A7H4_9GAMM</name>
<evidence type="ECO:0000256" key="3">
    <source>
        <dbReference type="ARBA" id="ARBA00022448"/>
    </source>
</evidence>
<dbReference type="InterPro" id="IPR037066">
    <property type="entry name" value="Plug_dom_sf"/>
</dbReference>
<evidence type="ECO:0000256" key="13">
    <source>
        <dbReference type="SAM" id="SignalP"/>
    </source>
</evidence>
<dbReference type="Pfam" id="PF07715">
    <property type="entry name" value="Plug"/>
    <property type="match status" value="1"/>
</dbReference>
<reference evidence="16 17" key="1">
    <citation type="submission" date="2024-06" db="EMBL/GenBank/DDBJ databases">
        <authorList>
            <person name="Li Z."/>
            <person name="Jiang Y."/>
        </authorList>
    </citation>
    <scope>NUCLEOTIDE SEQUENCE [LARGE SCALE GENOMIC DNA]</scope>
    <source>
        <strain evidence="16 17">HSW-8</strain>
    </source>
</reference>
<keyword evidence="9 10" id="KW-0998">Cell outer membrane</keyword>
<feature type="chain" id="PRO_5045610872" evidence="13">
    <location>
        <begin position="19"/>
        <end position="718"/>
    </location>
</feature>
<dbReference type="Gene3D" id="2.170.130.10">
    <property type="entry name" value="TonB-dependent receptor, plug domain"/>
    <property type="match status" value="1"/>
</dbReference>
<proteinExistence type="inferred from homology"/>
<dbReference type="EMBL" id="JBEPIJ010000003">
    <property type="protein sequence ID" value="MES0873207.1"/>
    <property type="molecule type" value="Genomic_DNA"/>
</dbReference>
<evidence type="ECO:0000256" key="1">
    <source>
        <dbReference type="ARBA" id="ARBA00004571"/>
    </source>
</evidence>
<organism evidence="16 17">
    <name type="scientific">Sinimarinibacterium thermocellulolyticum</name>
    <dbReference type="NCBI Taxonomy" id="3170016"/>
    <lineage>
        <taxon>Bacteria</taxon>
        <taxon>Pseudomonadati</taxon>
        <taxon>Pseudomonadota</taxon>
        <taxon>Gammaproteobacteria</taxon>
        <taxon>Nevskiales</taxon>
        <taxon>Nevskiaceae</taxon>
        <taxon>Sinimarinibacterium</taxon>
    </lineage>
</organism>
<evidence type="ECO:0000256" key="10">
    <source>
        <dbReference type="PROSITE-ProRule" id="PRU01360"/>
    </source>
</evidence>
<dbReference type="InterPro" id="IPR000531">
    <property type="entry name" value="Beta-barrel_TonB"/>
</dbReference>
<keyword evidence="13" id="KW-0732">Signal</keyword>
<dbReference type="InterPro" id="IPR012910">
    <property type="entry name" value="Plug_dom"/>
</dbReference>
<keyword evidence="17" id="KW-1185">Reference proteome</keyword>
<dbReference type="RefSeq" id="WP_352887693.1">
    <property type="nucleotide sequence ID" value="NZ_JBEPIJ010000003.1"/>
</dbReference>
<comment type="similarity">
    <text evidence="2 10 11">Belongs to the TonB-dependent receptor family.</text>
</comment>
<dbReference type="InterPro" id="IPR039426">
    <property type="entry name" value="TonB-dep_rcpt-like"/>
</dbReference>
<keyword evidence="7 10" id="KW-0472">Membrane</keyword>
<feature type="region of interest" description="Disordered" evidence="12">
    <location>
        <begin position="259"/>
        <end position="281"/>
    </location>
</feature>
<keyword evidence="5 10" id="KW-0812">Transmembrane</keyword>
<dbReference type="Proteomes" id="UP001465331">
    <property type="component" value="Unassembled WGS sequence"/>
</dbReference>
<dbReference type="SUPFAM" id="SSF56935">
    <property type="entry name" value="Porins"/>
    <property type="match status" value="1"/>
</dbReference>
<evidence type="ECO:0000256" key="4">
    <source>
        <dbReference type="ARBA" id="ARBA00022452"/>
    </source>
</evidence>
<keyword evidence="8 16" id="KW-0675">Receptor</keyword>
<comment type="caution">
    <text evidence="16">The sequence shown here is derived from an EMBL/GenBank/DDBJ whole genome shotgun (WGS) entry which is preliminary data.</text>
</comment>
<keyword evidence="6 11" id="KW-0798">TonB box</keyword>
<evidence type="ECO:0000256" key="2">
    <source>
        <dbReference type="ARBA" id="ARBA00009810"/>
    </source>
</evidence>
<accession>A0ABV2A7H4</accession>
<dbReference type="Pfam" id="PF00593">
    <property type="entry name" value="TonB_dep_Rec_b-barrel"/>
    <property type="match status" value="1"/>
</dbReference>
<evidence type="ECO:0000259" key="15">
    <source>
        <dbReference type="Pfam" id="PF07715"/>
    </source>
</evidence>
<dbReference type="PROSITE" id="PS52016">
    <property type="entry name" value="TONB_DEPENDENT_REC_3"/>
    <property type="match status" value="1"/>
</dbReference>
<dbReference type="Gene3D" id="2.40.170.20">
    <property type="entry name" value="TonB-dependent receptor, beta-barrel domain"/>
    <property type="match status" value="1"/>
</dbReference>
<keyword evidence="3 10" id="KW-0813">Transport</keyword>
<sequence length="718" mass="77621">MSRHVVAGVVAAVFPVLALGEAAAPTELAPLTVEGASQVELSEVYAGGQVARGARAGLLGNLDDLFSPFSAQAYTAELIHQQQADGIGDVLQNDPTVRLAKGFGNFQELYVIRGFPVFSDDLTLNGVYGILPRQFVAAELMERVEVFRGANTFINGAAPGASAIGGTVNLVPKRAPEEGVRRFTAGIEGSQLGYGQFDWGERLGSDRRWGLRVNTVVRDGETTVEDETRALRVAALGTDYAGEHLRVSADLGFQDHRLDQPRPQVRPTAAAPPPPAADANFAQPWTYADDRQLFGVLRGELDLNQSLSAWLGFGGRQGEEANVLANPTSDAEGNLRAVRFDNAREDNILSLDAGVRSVLASGSVRHLAALSYSHVRQRSRNAFAFSDFGGFDAGTLAAPTAVEPPPADAFIGGDLDDPRQTEDADLASVALADTVVWWDGRLRTTFGLRHQTIETRSFDANTGAQTARYRDDAWTPAAGLVFRATPQLSVYANYAESLQPGQTAPASFNDQPVENAGESLAPYKSRQIELGTKYQSVDTGFTASVFRIGRPFGIVENQRFTDGGEQRNTGIELTVYGQPLPTLRLLGGLTWLDAELVRTQDGIDQGNQAIGVPRWQANVNVEWDVIALAGLTLEGRIIHTDEQFIDTANTRRIDAWTRWDAGLRYRWALADARELTLRARVENLTDEDYWASSGGFPGSNYLILGAARTLIASASLGF</sequence>
<comment type="subcellular location">
    <subcellularLocation>
        <location evidence="1 10">Cell outer membrane</location>
        <topology evidence="1 10">Multi-pass membrane protein</topology>
    </subcellularLocation>
</comment>
<evidence type="ECO:0000256" key="6">
    <source>
        <dbReference type="ARBA" id="ARBA00023077"/>
    </source>
</evidence>
<dbReference type="PANTHER" id="PTHR32552:SF82">
    <property type="entry name" value="FCUA PROTEIN"/>
    <property type="match status" value="1"/>
</dbReference>
<feature type="domain" description="TonB-dependent receptor-like beta-barrel" evidence="14">
    <location>
        <begin position="253"/>
        <end position="684"/>
    </location>
</feature>